<dbReference type="GO" id="GO:0030246">
    <property type="term" value="F:carbohydrate binding"/>
    <property type="evidence" value="ECO:0007669"/>
    <property type="project" value="TreeGrafter"/>
</dbReference>
<keyword evidence="7" id="KW-1185">Reference proteome</keyword>
<dbReference type="InterPro" id="IPR050555">
    <property type="entry name" value="Bact_Solute-Bind_Prot2"/>
</dbReference>
<dbReference type="AlphaFoldDB" id="A0A926DE15"/>
<feature type="region of interest" description="Disordered" evidence="3">
    <location>
        <begin position="23"/>
        <end position="46"/>
    </location>
</feature>
<evidence type="ECO:0000256" key="1">
    <source>
        <dbReference type="ARBA" id="ARBA00004196"/>
    </source>
</evidence>
<feature type="domain" description="Periplasmic binding protein" evidence="5">
    <location>
        <begin position="50"/>
        <end position="305"/>
    </location>
</feature>
<dbReference type="InterPro" id="IPR025997">
    <property type="entry name" value="SBP_2_dom"/>
</dbReference>
<dbReference type="EMBL" id="JACRSP010000002">
    <property type="protein sequence ID" value="MBC8536122.1"/>
    <property type="molecule type" value="Genomic_DNA"/>
</dbReference>
<evidence type="ECO:0000313" key="7">
    <source>
        <dbReference type="Proteomes" id="UP000620366"/>
    </source>
</evidence>
<dbReference type="Gene3D" id="3.40.50.2300">
    <property type="match status" value="2"/>
</dbReference>
<dbReference type="Proteomes" id="UP000620366">
    <property type="component" value="Unassembled WGS sequence"/>
</dbReference>
<feature type="chain" id="PRO_5036835107" evidence="4">
    <location>
        <begin position="22"/>
        <end position="350"/>
    </location>
</feature>
<organism evidence="6 7">
    <name type="scientific">Feifania hominis</name>
    <dbReference type="NCBI Taxonomy" id="2763660"/>
    <lineage>
        <taxon>Bacteria</taxon>
        <taxon>Bacillati</taxon>
        <taxon>Bacillota</taxon>
        <taxon>Clostridia</taxon>
        <taxon>Eubacteriales</taxon>
        <taxon>Feifaniaceae</taxon>
        <taxon>Feifania</taxon>
    </lineage>
</organism>
<name>A0A926DE15_9FIRM</name>
<accession>A0A926DE15</accession>
<evidence type="ECO:0000256" key="4">
    <source>
        <dbReference type="SAM" id="SignalP"/>
    </source>
</evidence>
<dbReference type="PROSITE" id="PS51257">
    <property type="entry name" value="PROKAR_LIPOPROTEIN"/>
    <property type="match status" value="1"/>
</dbReference>
<proteinExistence type="inferred from homology"/>
<comment type="caution">
    <text evidence="6">The sequence shown here is derived from an EMBL/GenBank/DDBJ whole genome shotgun (WGS) entry which is preliminary data.</text>
</comment>
<dbReference type="PANTHER" id="PTHR30036">
    <property type="entry name" value="D-XYLOSE-BINDING PERIPLASMIC PROTEIN"/>
    <property type="match status" value="1"/>
</dbReference>
<reference evidence="6" key="1">
    <citation type="submission" date="2020-08" db="EMBL/GenBank/DDBJ databases">
        <title>Genome public.</title>
        <authorList>
            <person name="Liu C."/>
            <person name="Sun Q."/>
        </authorList>
    </citation>
    <scope>NUCLEOTIDE SEQUENCE</scope>
    <source>
        <strain evidence="6">BX7</strain>
    </source>
</reference>
<comment type="subcellular location">
    <subcellularLocation>
        <location evidence="1">Cell envelope</location>
    </subcellularLocation>
</comment>
<keyword evidence="4" id="KW-0732">Signal</keyword>
<dbReference type="SUPFAM" id="SSF53822">
    <property type="entry name" value="Periplasmic binding protein-like I"/>
    <property type="match status" value="1"/>
</dbReference>
<dbReference type="Pfam" id="PF13407">
    <property type="entry name" value="Peripla_BP_4"/>
    <property type="match status" value="1"/>
</dbReference>
<evidence type="ECO:0000259" key="5">
    <source>
        <dbReference type="Pfam" id="PF13407"/>
    </source>
</evidence>
<dbReference type="RefSeq" id="WP_249299874.1">
    <property type="nucleotide sequence ID" value="NZ_JACRSP010000002.1"/>
</dbReference>
<evidence type="ECO:0000256" key="2">
    <source>
        <dbReference type="ARBA" id="ARBA00007639"/>
    </source>
</evidence>
<comment type="similarity">
    <text evidence="2">Belongs to the bacterial solute-binding protein 2 family.</text>
</comment>
<evidence type="ECO:0000256" key="3">
    <source>
        <dbReference type="SAM" id="MobiDB-lite"/>
    </source>
</evidence>
<protein>
    <submittedName>
        <fullName evidence="6">Substrate-binding domain-containing protein</fullName>
    </submittedName>
</protein>
<sequence length="350" mass="37625">MKRVLALLLAAVMLLALGACAKTPAEDPDTNPGSTTDPGTTEPEKTELDIVTIPKLKGIAWFDQMIPGGEEWVAKNGGTFYQGGSATPDSALQLQALEDAITQKVDVIHIVPLATEPLEITMKKAMDQGIVVISHEAPSAENVHYDVEAFQNAAYGEHLMQALAKEMGEEGEYAIILGSIQAQTHKEWSDAAVAYQKEHYPNMKLVADYVESNENQDTAKTKTQELMKTYPNLKGIIGCSVIDPAGAALAVEEAGKSGEIKIVGTSVTETSGKFLESGTIQMISLWDTKQTSYAMCEVAKIVKEGGTVKTGDNLGAEGYESVVVDGKVIYGTAWLDFTAENMNDDPYITK</sequence>
<dbReference type="InterPro" id="IPR028082">
    <property type="entry name" value="Peripla_BP_I"/>
</dbReference>
<dbReference type="GO" id="GO:0030288">
    <property type="term" value="C:outer membrane-bounded periplasmic space"/>
    <property type="evidence" value="ECO:0007669"/>
    <property type="project" value="TreeGrafter"/>
</dbReference>
<evidence type="ECO:0000313" key="6">
    <source>
        <dbReference type="EMBL" id="MBC8536122.1"/>
    </source>
</evidence>
<feature type="signal peptide" evidence="4">
    <location>
        <begin position="1"/>
        <end position="21"/>
    </location>
</feature>
<gene>
    <name evidence="6" type="ORF">H8695_05380</name>
</gene>
<dbReference type="PANTHER" id="PTHR30036:SF7">
    <property type="entry name" value="ABC TRANSPORTER PERIPLASMIC-BINDING PROTEIN YPHF"/>
    <property type="match status" value="1"/>
</dbReference>